<sequence>MTKHYYTATIRVYNIFELFGVEQICRTSYMNLSKIATLTHHEYQQLIQIALALRSLPHAEEDSTGEPRDEDFAD</sequence>
<reference evidence="1" key="1">
    <citation type="submission" date="2021-06" db="EMBL/GenBank/DDBJ databases">
        <authorList>
            <person name="Kallberg Y."/>
            <person name="Tangrot J."/>
            <person name="Rosling A."/>
        </authorList>
    </citation>
    <scope>NUCLEOTIDE SEQUENCE</scope>
    <source>
        <strain evidence="1">MA461A</strain>
    </source>
</reference>
<gene>
    <name evidence="1" type="ORF">RPERSI_LOCUS16001</name>
</gene>
<dbReference type="EMBL" id="CAJVQC010039077">
    <property type="protein sequence ID" value="CAG8767691.1"/>
    <property type="molecule type" value="Genomic_DNA"/>
</dbReference>
<accession>A0ACA9QWR8</accession>
<dbReference type="Proteomes" id="UP000789920">
    <property type="component" value="Unassembled WGS sequence"/>
</dbReference>
<proteinExistence type="predicted"/>
<evidence type="ECO:0000313" key="1">
    <source>
        <dbReference type="EMBL" id="CAG8767691.1"/>
    </source>
</evidence>
<organism evidence="1 2">
    <name type="scientific">Racocetra persica</name>
    <dbReference type="NCBI Taxonomy" id="160502"/>
    <lineage>
        <taxon>Eukaryota</taxon>
        <taxon>Fungi</taxon>
        <taxon>Fungi incertae sedis</taxon>
        <taxon>Mucoromycota</taxon>
        <taxon>Glomeromycotina</taxon>
        <taxon>Glomeromycetes</taxon>
        <taxon>Diversisporales</taxon>
        <taxon>Gigasporaceae</taxon>
        <taxon>Racocetra</taxon>
    </lineage>
</organism>
<comment type="caution">
    <text evidence="1">The sequence shown here is derived from an EMBL/GenBank/DDBJ whole genome shotgun (WGS) entry which is preliminary data.</text>
</comment>
<protein>
    <submittedName>
        <fullName evidence="1">28719_t:CDS:1</fullName>
    </submittedName>
</protein>
<keyword evidence="2" id="KW-1185">Reference proteome</keyword>
<feature type="non-terminal residue" evidence="1">
    <location>
        <position position="74"/>
    </location>
</feature>
<evidence type="ECO:0000313" key="2">
    <source>
        <dbReference type="Proteomes" id="UP000789920"/>
    </source>
</evidence>
<name>A0ACA9QWR8_9GLOM</name>